<dbReference type="Pfam" id="PF00550">
    <property type="entry name" value="PP-binding"/>
    <property type="match status" value="2"/>
</dbReference>
<dbReference type="InterPro" id="IPR032088">
    <property type="entry name" value="SAT"/>
</dbReference>
<dbReference type="GO" id="GO:0004312">
    <property type="term" value="F:fatty acid synthase activity"/>
    <property type="evidence" value="ECO:0007669"/>
    <property type="project" value="TreeGrafter"/>
</dbReference>
<dbReference type="InterPro" id="IPR018201">
    <property type="entry name" value="Ketoacyl_synth_AS"/>
</dbReference>
<dbReference type="InterPro" id="IPR020806">
    <property type="entry name" value="PKS_PP-bd"/>
</dbReference>
<evidence type="ECO:0000313" key="9">
    <source>
        <dbReference type="EMBL" id="CAG8896337.1"/>
    </source>
</evidence>
<evidence type="ECO:0000256" key="3">
    <source>
        <dbReference type="ARBA" id="ARBA00022679"/>
    </source>
</evidence>
<dbReference type="FunFam" id="3.10.129.110:FF:000001">
    <property type="entry name" value="Sterigmatocystin biosynthesis polyketide synthase"/>
    <property type="match status" value="1"/>
</dbReference>
<dbReference type="InterPro" id="IPR049900">
    <property type="entry name" value="PKS_mFAS_DH"/>
</dbReference>
<dbReference type="Pfam" id="PF22621">
    <property type="entry name" value="CurL-like_PKS_C"/>
    <property type="match status" value="1"/>
</dbReference>
<dbReference type="InterPro" id="IPR009081">
    <property type="entry name" value="PP-bd_ACP"/>
</dbReference>
<dbReference type="GO" id="GO:0017000">
    <property type="term" value="P:antibiotic biosynthetic process"/>
    <property type="evidence" value="ECO:0007669"/>
    <property type="project" value="UniProtKB-ARBA"/>
</dbReference>
<dbReference type="Gene3D" id="1.10.1200.10">
    <property type="entry name" value="ACP-like"/>
    <property type="match status" value="2"/>
</dbReference>
<dbReference type="CDD" id="cd00833">
    <property type="entry name" value="PKS"/>
    <property type="match status" value="1"/>
</dbReference>
<dbReference type="GO" id="GO:0030639">
    <property type="term" value="P:polyketide biosynthetic process"/>
    <property type="evidence" value="ECO:0007669"/>
    <property type="project" value="UniProtKB-ARBA"/>
</dbReference>
<dbReference type="Gene3D" id="3.10.129.110">
    <property type="entry name" value="Polyketide synthase dehydratase"/>
    <property type="match status" value="1"/>
</dbReference>
<keyword evidence="3" id="KW-0808">Transferase</keyword>
<dbReference type="InterPro" id="IPR029058">
    <property type="entry name" value="AB_hydrolase_fold"/>
</dbReference>
<feature type="active site" description="Proton donor; for dehydratase activity" evidence="4">
    <location>
        <position position="1523"/>
    </location>
</feature>
<evidence type="ECO:0000256" key="4">
    <source>
        <dbReference type="PROSITE-ProRule" id="PRU01363"/>
    </source>
</evidence>
<protein>
    <recommendedName>
        <fullName evidence="11">Polyketide synthase</fullName>
    </recommendedName>
</protein>
<dbReference type="GO" id="GO:0004315">
    <property type="term" value="F:3-oxoacyl-[acyl-carrier-protein] synthase activity"/>
    <property type="evidence" value="ECO:0007669"/>
    <property type="project" value="InterPro"/>
</dbReference>
<feature type="region of interest" description="C-terminal hotdog fold" evidence="4">
    <location>
        <begin position="1459"/>
        <end position="1610"/>
    </location>
</feature>
<dbReference type="Pfam" id="PF02801">
    <property type="entry name" value="Ketoacyl-synt_C"/>
    <property type="match status" value="1"/>
</dbReference>
<dbReference type="NCBIfam" id="TIGR04532">
    <property type="entry name" value="PT_fungal_PKS"/>
    <property type="match status" value="1"/>
</dbReference>
<keyword evidence="10" id="KW-1185">Reference proteome</keyword>
<dbReference type="InterPro" id="IPR049551">
    <property type="entry name" value="PKS_DH_C"/>
</dbReference>
<dbReference type="Gene3D" id="3.40.50.1820">
    <property type="entry name" value="alpha/beta hydrolase"/>
    <property type="match status" value="1"/>
</dbReference>
<comment type="caution">
    <text evidence="9">The sequence shown here is derived from an EMBL/GenBank/DDBJ whole genome shotgun (WGS) entry which is preliminary data.</text>
</comment>
<dbReference type="SMART" id="SM00825">
    <property type="entry name" value="PKS_KS"/>
    <property type="match status" value="1"/>
</dbReference>
<feature type="domain" description="Carrier" evidence="6">
    <location>
        <begin position="1768"/>
        <end position="1842"/>
    </location>
</feature>
<dbReference type="InterPro" id="IPR016039">
    <property type="entry name" value="Thiolase-like"/>
</dbReference>
<dbReference type="InterPro" id="IPR016035">
    <property type="entry name" value="Acyl_Trfase/lysoPLipase"/>
</dbReference>
<feature type="domain" description="Ketosynthase family 3 (KS3)" evidence="7">
    <location>
        <begin position="377"/>
        <end position="807"/>
    </location>
</feature>
<dbReference type="Pfam" id="PF14765">
    <property type="entry name" value="PS-DH"/>
    <property type="match status" value="1"/>
</dbReference>
<dbReference type="Pfam" id="PF00975">
    <property type="entry name" value="Thioesterase"/>
    <property type="match status" value="1"/>
</dbReference>
<evidence type="ECO:0000256" key="1">
    <source>
        <dbReference type="ARBA" id="ARBA00022450"/>
    </source>
</evidence>
<dbReference type="OrthoDB" id="329835at2759"/>
<accession>A0A9W4P477</accession>
<dbReference type="InterPro" id="IPR014031">
    <property type="entry name" value="Ketoacyl_synth_C"/>
</dbReference>
<dbReference type="InterPro" id="IPR014043">
    <property type="entry name" value="Acyl_transferase_dom"/>
</dbReference>
<dbReference type="SUPFAM" id="SSF52151">
    <property type="entry name" value="FabD/lysophospholipase-like"/>
    <property type="match status" value="1"/>
</dbReference>
<keyword evidence="1" id="KW-0596">Phosphopantetheine</keyword>
<evidence type="ECO:0000313" key="10">
    <source>
        <dbReference type="Proteomes" id="UP001154252"/>
    </source>
</evidence>
<dbReference type="PANTHER" id="PTHR43775">
    <property type="entry name" value="FATTY ACID SYNTHASE"/>
    <property type="match status" value="1"/>
</dbReference>
<dbReference type="SMART" id="SM00827">
    <property type="entry name" value="PKS_AT"/>
    <property type="match status" value="1"/>
</dbReference>
<dbReference type="EMBL" id="CAJVRC010000859">
    <property type="protein sequence ID" value="CAG8896337.1"/>
    <property type="molecule type" value="Genomic_DNA"/>
</dbReference>
<gene>
    <name evidence="9" type="ORF">PEGY_LOCUS4345</name>
</gene>
<evidence type="ECO:0000256" key="2">
    <source>
        <dbReference type="ARBA" id="ARBA00022553"/>
    </source>
</evidence>
<dbReference type="GO" id="GO:0031177">
    <property type="term" value="F:phosphopantetheine binding"/>
    <property type="evidence" value="ECO:0007669"/>
    <property type="project" value="InterPro"/>
</dbReference>
<dbReference type="InterPro" id="IPR042104">
    <property type="entry name" value="PKS_dehydratase_sf"/>
</dbReference>
<dbReference type="Pfam" id="PF16073">
    <property type="entry name" value="SAT"/>
    <property type="match status" value="1"/>
</dbReference>
<name>A0A9W4P477_9EURO</name>
<dbReference type="PROSITE" id="PS50075">
    <property type="entry name" value="CARRIER"/>
    <property type="match status" value="2"/>
</dbReference>
<feature type="region of interest" description="N-terminal hotdog fold" evidence="4">
    <location>
        <begin position="1303"/>
        <end position="1435"/>
    </location>
</feature>
<dbReference type="GO" id="GO:0006633">
    <property type="term" value="P:fatty acid biosynthetic process"/>
    <property type="evidence" value="ECO:0007669"/>
    <property type="project" value="InterPro"/>
</dbReference>
<dbReference type="SMART" id="SM00823">
    <property type="entry name" value="PKS_PP"/>
    <property type="match status" value="2"/>
</dbReference>
<evidence type="ECO:0000259" key="7">
    <source>
        <dbReference type="PROSITE" id="PS52004"/>
    </source>
</evidence>
<dbReference type="PROSITE" id="PS52019">
    <property type="entry name" value="PKS_MFAS_DH"/>
    <property type="match status" value="1"/>
</dbReference>
<dbReference type="Pfam" id="PF00109">
    <property type="entry name" value="ketoacyl-synt"/>
    <property type="match status" value="1"/>
</dbReference>
<feature type="active site" description="Proton acceptor; for dehydratase activity" evidence="4">
    <location>
        <position position="1336"/>
    </location>
</feature>
<sequence>MIATRSSALYLFGDQIADVLPCIQDLSRRAANSDGLRRFLRSATDSLRKAIHQASFRERQAFPSWDSLTDLATAVEHGAAHCPALKAALCCVSQLGHVILYLEQFPRALEFGSSSTPGQDAVLGICTGSIAASVFSCSRNITELQHIAHHAVTLAFQLGLEASRRSGYIQPSKDAKIRGSWSTLVSNVAVEEVREAVASFNARMPSKSSRRVYISAHSASSVTISGPPSYTAELLQQESVFQGRKTIPLPIAAAFHAEHLDAVPWKKLTQTCVDAPFETFRPNMPLISPRSGLPYAADNLSELLIQVADDILQQPIILEEAVKGVASLASPSISLLSFGPTSSKKTIITSLKAMTGIEVDDKSEVTFKTSADEPDTENAIAIVGMSVRLPGSETLEEFWKVLEQGRDLHEKIRADRFDVDTHCDPTGKIRNTTLTPYGVFIDRPGYFDTRMFNMSPREAAQTDPQQRMLLLTTYEALEMAGYTPNGSPSTNTRRIGSWMGQTSDDWREVNASQNVDTYFITGGIRAFGPGRLNYHFGWEGPSYSLDTACSSSAAAIQLACSALLARECDTALGGGANFLTASDLFAGLSRGSFLSKTGGCKTFDHDADGYVRADAVGVVVMKRLSDAVAERDNILAVIRATATNHSAEAVSITHPHAETQERLFTAVLDRAGVQPHNVDYAELHGTGTQAGDATESRSVTNVLARGRTASNPLYIGTVKPNLGHGEAGSGVTSLIKAIMMLRKNMIPPHIGIKGRINQKLPKLAELNTHISFGKTPFLPRADGDGKRRILINNFDAAGGNTSMLIEDPPARPRSASTDPAILDPRGHHVVAVSAKTPTSAINNLRQLLAHLKQNAELGVRLQDISYTTTARRMHYNVRRALVASSVDDLIAKLERQSADGSQWAKPANNRPVVFAFTGQGSLRAGMAKDLFTTQPTFRGTILDCDTISTAHGFPSFLPIIVDPAMSAKSATPVQAQLSIVAVELALAELWRSMGAVPTAVIGHSLGEYAALCVAGVLSVSDCLYLVGARASLMLEKCQAASHSMLAAQETEGNLENILSNNDNLSECEIGCVNGPTSTVVSGPIDQIAFLHELLQAEKKKSTQLEVQYAFHSAQMEPLLDDLVSISETIHFATPSIPFASTQLGTVVTTGGIVDSQYLKRQTRQRVQFTQAVQALESLHAGNRASPVWIEIGPSPLCLGMIRNIAGKDQVLLPSLKRDEDDWKTMTQSIALAYDAGVDIDWREVHRPYEQDLNLLELPNYAFDLKNYWLQYEGDWAIRKGASSETTPVPTKPLLPAFSTSGLHRIESLVRDGETGISVTFASDAAEPKLNKALRGHLVNGAGLCPSSVYADMAFTAAGYIQRTLDPSAAIAPMDVRDMEVHKPLLIQPGATKQIIRVTATLEPSSHSIEVKFASEDGGSHQDHAHCRVDRGDGEVWKSEWARTSYLVKSRMNQLIKDSSCGDVHKVLRPMVYKLFAALVDYDDKYQGMQEVYMDSDLLEATAKVRFRTTPEDGTFTYSPYWIDSLAHLSGFVLNGADTTPADSVYISHGWKSMKIVGELSEKKNYQSYVRMQETKTKGVLSGDVFFLDDGEVVAVCQELKFQRIKRAILDHLLPPTPATAPTVVERKVVERKPVQTVTQRPTTVVKTKTVTAAPNHSNVLQIIASEVGVDVSELADDVMFADLGVDSLLTISITARLGSELNQEIPSSLFVDFPSVRELRGYLSPSTETAPVPSNDSSDSGGEPSSSDEDTQPDTPITEAESPANGGVRSTDHIRKIIANELEVDVDEIDEHVPLAELGVDSLLSISIISAIKTQTGRVLPSSFLNDHPTLAEIEIALDGRHAAPEVSPPQLAKALEKIQDRSSSSSSEYKAEAILLQGSPSASHGASLFLLPDGSGSASSYVGLPSLNAPGPVYGLNSPFLKSPSSFNCSIQEVATMYVREIQRIQPHGPYCLGGWSIGGSFAFEAASQLIQKHERIESLVLIDAPCPSVYPPLPIETVDLLETIGAFDGLKNDKRGSTTSQQSSIPRTVREHFIGSIKALKAYEPKPIPFSSQGPKSVLALWAQNGVWETVGEAKKSQFQDLARIRGNQAEDWILDPRGNAGPNGWDSLVSGVPMTCAVIPGDHFTMMRNPGVKELGAKLAETLR</sequence>
<feature type="domain" description="PKS/mFAS DH" evidence="8">
    <location>
        <begin position="1303"/>
        <end position="1610"/>
    </location>
</feature>
<dbReference type="Gene3D" id="3.40.366.10">
    <property type="entry name" value="Malonyl-Coenzyme A Acyl Carrier Protein, domain 2"/>
    <property type="match status" value="2"/>
</dbReference>
<dbReference type="SUPFAM" id="SSF55048">
    <property type="entry name" value="Probable ACP-binding domain of malonyl-CoA ACP transacylase"/>
    <property type="match status" value="1"/>
</dbReference>
<evidence type="ECO:0000259" key="6">
    <source>
        <dbReference type="PROSITE" id="PS50075"/>
    </source>
</evidence>
<dbReference type="InterPro" id="IPR016036">
    <property type="entry name" value="Malonyl_transacylase_ACP-bd"/>
</dbReference>
<dbReference type="InterPro" id="IPR050091">
    <property type="entry name" value="PKS_NRPS_Biosynth_Enz"/>
</dbReference>
<evidence type="ECO:0000256" key="5">
    <source>
        <dbReference type="SAM" id="MobiDB-lite"/>
    </source>
</evidence>
<dbReference type="InterPro" id="IPR001031">
    <property type="entry name" value="Thioesterase"/>
</dbReference>
<feature type="domain" description="Carrier" evidence="6">
    <location>
        <begin position="1653"/>
        <end position="1727"/>
    </location>
</feature>
<reference evidence="9" key="1">
    <citation type="submission" date="2021-07" db="EMBL/GenBank/DDBJ databases">
        <authorList>
            <person name="Branca A.L. A."/>
        </authorList>
    </citation>
    <scope>NUCLEOTIDE SEQUENCE</scope>
</reference>
<dbReference type="InterPro" id="IPR014030">
    <property type="entry name" value="Ketoacyl_synth_N"/>
</dbReference>
<dbReference type="SUPFAM" id="SSF53901">
    <property type="entry name" value="Thiolase-like"/>
    <property type="match status" value="1"/>
</dbReference>
<dbReference type="Pfam" id="PF00698">
    <property type="entry name" value="Acyl_transf_1"/>
    <property type="match status" value="1"/>
</dbReference>
<organism evidence="9 10">
    <name type="scientific">Penicillium egyptiacum</name>
    <dbReference type="NCBI Taxonomy" id="1303716"/>
    <lineage>
        <taxon>Eukaryota</taxon>
        <taxon>Fungi</taxon>
        <taxon>Dikarya</taxon>
        <taxon>Ascomycota</taxon>
        <taxon>Pezizomycotina</taxon>
        <taxon>Eurotiomycetes</taxon>
        <taxon>Eurotiomycetidae</taxon>
        <taxon>Eurotiales</taxon>
        <taxon>Aspergillaceae</taxon>
        <taxon>Penicillium</taxon>
    </lineage>
</organism>
<feature type="region of interest" description="Disordered" evidence="5">
    <location>
        <begin position="1724"/>
        <end position="1771"/>
    </location>
</feature>
<dbReference type="PROSITE" id="PS00606">
    <property type="entry name" value="KS3_1"/>
    <property type="match status" value="1"/>
</dbReference>
<proteinExistence type="predicted"/>
<dbReference type="SUPFAM" id="SSF53474">
    <property type="entry name" value="alpha/beta-Hydrolases"/>
    <property type="match status" value="1"/>
</dbReference>
<dbReference type="SUPFAM" id="SSF47336">
    <property type="entry name" value="ACP-like"/>
    <property type="match status" value="2"/>
</dbReference>
<keyword evidence="2" id="KW-0597">Phosphoprotein</keyword>
<dbReference type="PROSITE" id="PS52004">
    <property type="entry name" value="KS3_2"/>
    <property type="match status" value="1"/>
</dbReference>
<dbReference type="InterPro" id="IPR020841">
    <property type="entry name" value="PKS_Beta-ketoAc_synthase_dom"/>
</dbReference>
<dbReference type="Gene3D" id="3.40.47.10">
    <property type="match status" value="1"/>
</dbReference>
<evidence type="ECO:0000259" key="8">
    <source>
        <dbReference type="PROSITE" id="PS52019"/>
    </source>
</evidence>
<feature type="region of interest" description="Disordered" evidence="5">
    <location>
        <begin position="802"/>
        <end position="822"/>
    </location>
</feature>
<evidence type="ECO:0008006" key="11">
    <source>
        <dbReference type="Google" id="ProtNLM"/>
    </source>
</evidence>
<dbReference type="Proteomes" id="UP001154252">
    <property type="component" value="Unassembled WGS sequence"/>
</dbReference>
<feature type="compositionally biased region" description="Low complexity" evidence="5">
    <location>
        <begin position="1733"/>
        <end position="1745"/>
    </location>
</feature>
<dbReference type="InterPro" id="IPR001227">
    <property type="entry name" value="Ac_transferase_dom_sf"/>
</dbReference>
<dbReference type="InterPro" id="IPR036736">
    <property type="entry name" value="ACP-like_sf"/>
</dbReference>
<dbReference type="InterPro" id="IPR030918">
    <property type="entry name" value="PT_fungal_PKS"/>
</dbReference>
<dbReference type="Gene3D" id="3.30.70.3290">
    <property type="match status" value="1"/>
</dbReference>
<dbReference type="PANTHER" id="PTHR43775:SF37">
    <property type="entry name" value="SI:DKEY-61P9.11"/>
    <property type="match status" value="1"/>
</dbReference>